<comment type="caution">
    <text evidence="1">The sequence shown here is derived from an EMBL/GenBank/DDBJ whole genome shotgun (WGS) entry which is preliminary data.</text>
</comment>
<proteinExistence type="predicted"/>
<keyword evidence="2" id="KW-1185">Reference proteome</keyword>
<reference evidence="1" key="1">
    <citation type="submission" date="2017-08" db="EMBL/GenBank/DDBJ databases">
        <authorList>
            <person name="Polle J.E."/>
            <person name="Barry K."/>
            <person name="Cushman J."/>
            <person name="Schmutz J."/>
            <person name="Tran D."/>
            <person name="Hathwaick L.T."/>
            <person name="Yim W.C."/>
            <person name="Jenkins J."/>
            <person name="Mckie-Krisberg Z.M."/>
            <person name="Prochnik S."/>
            <person name="Lindquist E."/>
            <person name="Dockter R.B."/>
            <person name="Adam C."/>
            <person name="Molina H."/>
            <person name="Bunkerborg J."/>
            <person name="Jin E."/>
            <person name="Buchheim M."/>
            <person name="Magnuson J."/>
        </authorList>
    </citation>
    <scope>NUCLEOTIDE SEQUENCE</scope>
    <source>
        <strain evidence="1">CCAP 19/18</strain>
    </source>
</reference>
<sequence>MYSWHVVCFFTARLITTHNIHGTTRSMTTCSSNVQGRLTVPHTSHGTTYGMRCTLGLWCAFSQHGSSPLTIFMAQLVA</sequence>
<evidence type="ECO:0008006" key="3">
    <source>
        <dbReference type="Google" id="ProtNLM"/>
    </source>
</evidence>
<name>A0ABQ7H9L1_DUNSA</name>
<organism evidence="1 2">
    <name type="scientific">Dunaliella salina</name>
    <name type="common">Green alga</name>
    <name type="synonym">Protococcus salinus</name>
    <dbReference type="NCBI Taxonomy" id="3046"/>
    <lineage>
        <taxon>Eukaryota</taxon>
        <taxon>Viridiplantae</taxon>
        <taxon>Chlorophyta</taxon>
        <taxon>core chlorophytes</taxon>
        <taxon>Chlorophyceae</taxon>
        <taxon>CS clade</taxon>
        <taxon>Chlamydomonadales</taxon>
        <taxon>Dunaliellaceae</taxon>
        <taxon>Dunaliella</taxon>
    </lineage>
</organism>
<gene>
    <name evidence="1" type="ORF">DUNSADRAFT_14464</name>
</gene>
<protein>
    <recommendedName>
        <fullName evidence="3">Secreted protein</fullName>
    </recommendedName>
</protein>
<accession>A0ABQ7H9L1</accession>
<dbReference type="EMBL" id="MU069441">
    <property type="protein sequence ID" value="KAF5843549.1"/>
    <property type="molecule type" value="Genomic_DNA"/>
</dbReference>
<dbReference type="Proteomes" id="UP000815325">
    <property type="component" value="Unassembled WGS sequence"/>
</dbReference>
<evidence type="ECO:0000313" key="1">
    <source>
        <dbReference type="EMBL" id="KAF5843549.1"/>
    </source>
</evidence>
<evidence type="ECO:0000313" key="2">
    <source>
        <dbReference type="Proteomes" id="UP000815325"/>
    </source>
</evidence>